<reference evidence="2" key="1">
    <citation type="submission" date="2015-06" db="UniProtKB">
        <authorList>
            <consortium name="EnsemblPlants"/>
        </authorList>
    </citation>
    <scope>IDENTIFICATION</scope>
</reference>
<dbReference type="EnsemblPlants" id="ORGLA06G0207700.1">
    <property type="protein sequence ID" value="ORGLA06G0207700.1"/>
    <property type="gene ID" value="ORGLA06G0207700"/>
</dbReference>
<keyword evidence="3" id="KW-1185">Reference proteome</keyword>
<feature type="region of interest" description="Disordered" evidence="1">
    <location>
        <begin position="1"/>
        <end position="65"/>
    </location>
</feature>
<accession>I1PGB3</accession>
<protein>
    <submittedName>
        <fullName evidence="2">Uncharacterized protein</fullName>
    </submittedName>
</protein>
<evidence type="ECO:0000256" key="1">
    <source>
        <dbReference type="SAM" id="MobiDB-lite"/>
    </source>
</evidence>
<dbReference type="EnsemblPlants" id="ORGLA03G0340900.1">
    <property type="protein sequence ID" value="ORGLA03G0340900.1"/>
    <property type="gene ID" value="ORGLA03G0340900"/>
</dbReference>
<feature type="compositionally biased region" description="Polar residues" evidence="1">
    <location>
        <begin position="1"/>
        <end position="12"/>
    </location>
</feature>
<dbReference type="HOGENOM" id="CLU_2149818_0_0_1"/>
<organism evidence="2 3">
    <name type="scientific">Oryza glaberrima</name>
    <name type="common">African rice</name>
    <dbReference type="NCBI Taxonomy" id="4538"/>
    <lineage>
        <taxon>Eukaryota</taxon>
        <taxon>Viridiplantae</taxon>
        <taxon>Streptophyta</taxon>
        <taxon>Embryophyta</taxon>
        <taxon>Tracheophyta</taxon>
        <taxon>Spermatophyta</taxon>
        <taxon>Magnoliopsida</taxon>
        <taxon>Liliopsida</taxon>
        <taxon>Poales</taxon>
        <taxon>Poaceae</taxon>
        <taxon>BOP clade</taxon>
        <taxon>Oryzoideae</taxon>
        <taxon>Oryzeae</taxon>
        <taxon>Oryzinae</taxon>
        <taxon>Oryza</taxon>
    </lineage>
</organism>
<proteinExistence type="predicted"/>
<name>I1PGB3_ORYGL</name>
<dbReference type="Gramene" id="ORGLA06G0207700.1">
    <property type="protein sequence ID" value="ORGLA06G0207700.1"/>
    <property type="gene ID" value="ORGLA06G0207700"/>
</dbReference>
<reference evidence="2 3" key="2">
    <citation type="submission" date="2018-04" db="EMBL/GenBank/DDBJ databases">
        <title>OglaRS2 (Oryza glaberrima Reference Sequence Version 2).</title>
        <authorList>
            <person name="Zhang J."/>
            <person name="Kudrna D."/>
            <person name="Lee S."/>
            <person name="Talag J."/>
            <person name="Rajasekar S."/>
            <person name="Wing R.A."/>
        </authorList>
    </citation>
    <scope>NUCLEOTIDE SEQUENCE [LARGE SCALE GENOMIC DNA]</scope>
    <source>
        <strain evidence="2 3">cv. IRGC 96717</strain>
    </source>
</reference>
<dbReference type="Proteomes" id="UP000007306">
    <property type="component" value="Chromosome 6"/>
</dbReference>
<sequence length="112" mass="11999">MAAENTNTSTAHSMALPIPPARPPPLATVARPHPPQDAVQARDGVRRTDPKTPGTARDAAKEARLDPCPNAAFAGTWPGWVAGFDVQCVYSMVCWMMTVCLNFEEPSPSLVL</sequence>
<dbReference type="AlphaFoldDB" id="I1PGB3"/>
<dbReference type="Proteomes" id="UP000007306">
    <property type="component" value="Chromosome 3"/>
</dbReference>
<evidence type="ECO:0000313" key="2">
    <source>
        <dbReference type="EnsemblPlants" id="ORGLA03G0340900.1"/>
    </source>
</evidence>
<dbReference type="Gramene" id="ORGLA03G0340900.1">
    <property type="protein sequence ID" value="ORGLA03G0340900.1"/>
    <property type="gene ID" value="ORGLA03G0340900"/>
</dbReference>
<evidence type="ECO:0000313" key="3">
    <source>
        <dbReference type="Proteomes" id="UP000007306"/>
    </source>
</evidence>
<feature type="compositionally biased region" description="Pro residues" evidence="1">
    <location>
        <begin position="17"/>
        <end position="26"/>
    </location>
</feature>